<dbReference type="AlphaFoldDB" id="A0AA40BUQ9"/>
<accession>A0AA40BUQ9</accession>
<feature type="region of interest" description="Disordered" evidence="1">
    <location>
        <begin position="50"/>
        <end position="82"/>
    </location>
</feature>
<comment type="caution">
    <text evidence="2">The sequence shown here is derived from an EMBL/GenBank/DDBJ whole genome shotgun (WGS) entry which is preliminary data.</text>
</comment>
<name>A0AA40BUQ9_9PEZI</name>
<dbReference type="Proteomes" id="UP001175000">
    <property type="component" value="Unassembled WGS sequence"/>
</dbReference>
<reference evidence="2" key="1">
    <citation type="submission" date="2023-06" db="EMBL/GenBank/DDBJ databases">
        <title>Genome-scale phylogeny and comparative genomics of the fungal order Sordariales.</title>
        <authorList>
            <consortium name="Lawrence Berkeley National Laboratory"/>
            <person name="Hensen N."/>
            <person name="Bonometti L."/>
            <person name="Westerberg I."/>
            <person name="Brannstrom I.O."/>
            <person name="Guillou S."/>
            <person name="Cros-Aarteil S."/>
            <person name="Calhoun S."/>
            <person name="Haridas S."/>
            <person name="Kuo A."/>
            <person name="Mondo S."/>
            <person name="Pangilinan J."/>
            <person name="Riley R."/>
            <person name="Labutti K."/>
            <person name="Andreopoulos B."/>
            <person name="Lipzen A."/>
            <person name="Chen C."/>
            <person name="Yanf M."/>
            <person name="Daum C."/>
            <person name="Ng V."/>
            <person name="Clum A."/>
            <person name="Steindorff A."/>
            <person name="Ohm R."/>
            <person name="Martin F."/>
            <person name="Silar P."/>
            <person name="Natvig D."/>
            <person name="Lalanne C."/>
            <person name="Gautier V."/>
            <person name="Ament-Velasquez S.L."/>
            <person name="Kruys A."/>
            <person name="Hutchinson M.I."/>
            <person name="Powell A.J."/>
            <person name="Barry K."/>
            <person name="Miller A.N."/>
            <person name="Grigoriev I.V."/>
            <person name="Debuchy R."/>
            <person name="Gladieux P."/>
            <person name="Thoren M.H."/>
            <person name="Johannesson H."/>
        </authorList>
    </citation>
    <scope>NUCLEOTIDE SEQUENCE</scope>
    <source>
        <strain evidence="2">CBS 606.72</strain>
    </source>
</reference>
<evidence type="ECO:0000313" key="2">
    <source>
        <dbReference type="EMBL" id="KAK0614359.1"/>
    </source>
</evidence>
<keyword evidence="3" id="KW-1185">Reference proteome</keyword>
<gene>
    <name evidence="2" type="ORF">B0T14DRAFT_528358</name>
</gene>
<dbReference type="EMBL" id="JAULSU010000006">
    <property type="protein sequence ID" value="KAK0614359.1"/>
    <property type="molecule type" value="Genomic_DNA"/>
</dbReference>
<protein>
    <submittedName>
        <fullName evidence="2">Uncharacterized protein</fullName>
    </submittedName>
</protein>
<sequence length="82" mass="8809">MLSHNMTQMCRCNTASPPQANSSAHLGLSLNAKIAVKLGPFNVAERGLPFSATPPLSPQPTHQSTCPRPQPLTTFRSTLILQ</sequence>
<feature type="compositionally biased region" description="Polar residues" evidence="1">
    <location>
        <begin position="59"/>
        <end position="82"/>
    </location>
</feature>
<evidence type="ECO:0000256" key="1">
    <source>
        <dbReference type="SAM" id="MobiDB-lite"/>
    </source>
</evidence>
<organism evidence="2 3">
    <name type="scientific">Immersiella caudata</name>
    <dbReference type="NCBI Taxonomy" id="314043"/>
    <lineage>
        <taxon>Eukaryota</taxon>
        <taxon>Fungi</taxon>
        <taxon>Dikarya</taxon>
        <taxon>Ascomycota</taxon>
        <taxon>Pezizomycotina</taxon>
        <taxon>Sordariomycetes</taxon>
        <taxon>Sordariomycetidae</taxon>
        <taxon>Sordariales</taxon>
        <taxon>Lasiosphaeriaceae</taxon>
        <taxon>Immersiella</taxon>
    </lineage>
</organism>
<proteinExistence type="predicted"/>
<evidence type="ECO:0000313" key="3">
    <source>
        <dbReference type="Proteomes" id="UP001175000"/>
    </source>
</evidence>